<evidence type="ECO:0000313" key="1">
    <source>
        <dbReference type="EMBL" id="KAK7491098.1"/>
    </source>
</evidence>
<name>A0ABD0KVE8_9CAEN</name>
<dbReference type="AlphaFoldDB" id="A0ABD0KVE8"/>
<sequence length="60" mass="6555">PMILGNLQLSSGCWVKLHQPTDGPFVLRSLSAAGPMLVCLLGRFTSHVYKGLYLLVKGNR</sequence>
<feature type="non-terminal residue" evidence="1">
    <location>
        <position position="1"/>
    </location>
</feature>
<protein>
    <submittedName>
        <fullName evidence="1">Uncharacterized protein</fullName>
    </submittedName>
</protein>
<keyword evidence="2" id="KW-1185">Reference proteome</keyword>
<dbReference type="Proteomes" id="UP001519460">
    <property type="component" value="Unassembled WGS sequence"/>
</dbReference>
<gene>
    <name evidence="1" type="ORF">BaRGS_00017662</name>
</gene>
<organism evidence="1 2">
    <name type="scientific">Batillaria attramentaria</name>
    <dbReference type="NCBI Taxonomy" id="370345"/>
    <lineage>
        <taxon>Eukaryota</taxon>
        <taxon>Metazoa</taxon>
        <taxon>Spiralia</taxon>
        <taxon>Lophotrochozoa</taxon>
        <taxon>Mollusca</taxon>
        <taxon>Gastropoda</taxon>
        <taxon>Caenogastropoda</taxon>
        <taxon>Sorbeoconcha</taxon>
        <taxon>Cerithioidea</taxon>
        <taxon>Batillariidae</taxon>
        <taxon>Batillaria</taxon>
    </lineage>
</organism>
<comment type="caution">
    <text evidence="1">The sequence shown here is derived from an EMBL/GenBank/DDBJ whole genome shotgun (WGS) entry which is preliminary data.</text>
</comment>
<proteinExistence type="predicted"/>
<reference evidence="1 2" key="1">
    <citation type="journal article" date="2023" name="Sci. Data">
        <title>Genome assembly of the Korean intertidal mud-creeper Batillaria attramentaria.</title>
        <authorList>
            <person name="Patra A.K."/>
            <person name="Ho P.T."/>
            <person name="Jun S."/>
            <person name="Lee S.J."/>
            <person name="Kim Y."/>
            <person name="Won Y.J."/>
        </authorList>
    </citation>
    <scope>NUCLEOTIDE SEQUENCE [LARGE SCALE GENOMIC DNA]</scope>
    <source>
        <strain evidence="1">Wonlab-2016</strain>
    </source>
</reference>
<accession>A0ABD0KVE8</accession>
<evidence type="ECO:0000313" key="2">
    <source>
        <dbReference type="Proteomes" id="UP001519460"/>
    </source>
</evidence>
<dbReference type="EMBL" id="JACVVK020000119">
    <property type="protein sequence ID" value="KAK7491098.1"/>
    <property type="molecule type" value="Genomic_DNA"/>
</dbReference>